<reference evidence="1 2" key="1">
    <citation type="submission" date="2019-12" db="EMBL/GenBank/DDBJ databases">
        <authorList>
            <person name="Lee S.D."/>
        </authorList>
    </citation>
    <scope>NUCLEOTIDE SEQUENCE [LARGE SCALE GENOMIC DNA]</scope>
    <source>
        <strain evidence="1 2">GH3-10</strain>
    </source>
</reference>
<dbReference type="RefSeq" id="WP_160484050.1">
    <property type="nucleotide sequence ID" value="NZ_WUBR01000001.1"/>
</dbReference>
<dbReference type="EMBL" id="WUBR01000001">
    <property type="protein sequence ID" value="MWV26348.1"/>
    <property type="molecule type" value="Genomic_DNA"/>
</dbReference>
<dbReference type="Proteomes" id="UP000461409">
    <property type="component" value="Unassembled WGS sequence"/>
</dbReference>
<dbReference type="InterPro" id="IPR009964">
    <property type="entry name" value="DUF1491"/>
</dbReference>
<evidence type="ECO:0000313" key="1">
    <source>
        <dbReference type="EMBL" id="MWV26348.1"/>
    </source>
</evidence>
<accession>A0A844X9M4</accession>
<name>A0A844X9M4_9SPHN</name>
<sequence>MTDDRLPAHLEVSGLIRAVEAAGGFGMVLSKGERTAGTLMVVCCNRATLSRAYERMPQLDGTRKWTLTKQQDTENPMEFSDYCRRRGQQDPDLWVVELDIENAERFIDVAVHNS</sequence>
<proteinExistence type="predicted"/>
<dbReference type="Gene3D" id="3.40.1530.20">
    <property type="entry name" value="Protein of unknown function (DUF1491)"/>
    <property type="match status" value="1"/>
</dbReference>
<dbReference type="Pfam" id="PF07372">
    <property type="entry name" value="DUF1491"/>
    <property type="match status" value="1"/>
</dbReference>
<keyword evidence="2" id="KW-1185">Reference proteome</keyword>
<reference evidence="1 2" key="2">
    <citation type="submission" date="2020-02" db="EMBL/GenBank/DDBJ databases">
        <title>Erythrobacter dongmakensis sp. nov., isolated from a tidal mudflat.</title>
        <authorList>
            <person name="Kim I.S."/>
        </authorList>
    </citation>
    <scope>NUCLEOTIDE SEQUENCE [LARGE SCALE GENOMIC DNA]</scope>
    <source>
        <strain evidence="1 2">GH3-10</strain>
    </source>
</reference>
<gene>
    <name evidence="1" type="ORF">GRF63_00380</name>
</gene>
<protein>
    <submittedName>
        <fullName evidence="1">DUF1491 family protein</fullName>
    </submittedName>
</protein>
<dbReference type="AlphaFoldDB" id="A0A844X9M4"/>
<evidence type="ECO:0000313" key="2">
    <source>
        <dbReference type="Proteomes" id="UP000461409"/>
    </source>
</evidence>
<comment type="caution">
    <text evidence="1">The sequence shown here is derived from an EMBL/GenBank/DDBJ whole genome shotgun (WGS) entry which is preliminary data.</text>
</comment>
<organism evidence="1 2">
    <name type="scientific">Aurantiacibacter rhizosphaerae</name>
    <dbReference type="NCBI Taxonomy" id="2691582"/>
    <lineage>
        <taxon>Bacteria</taxon>
        <taxon>Pseudomonadati</taxon>
        <taxon>Pseudomonadota</taxon>
        <taxon>Alphaproteobacteria</taxon>
        <taxon>Sphingomonadales</taxon>
        <taxon>Erythrobacteraceae</taxon>
        <taxon>Aurantiacibacter</taxon>
    </lineage>
</organism>